<dbReference type="Gene3D" id="1.25.40.80">
    <property type="match status" value="1"/>
</dbReference>
<dbReference type="PANTHER" id="PTHR11455">
    <property type="entry name" value="CRYPTOCHROME"/>
    <property type="match status" value="1"/>
</dbReference>
<gene>
    <name evidence="8" type="ORF">ACG0Z6_01535</name>
</gene>
<keyword evidence="9" id="KW-1185">Reference proteome</keyword>
<dbReference type="InterPro" id="IPR036155">
    <property type="entry name" value="Crypto/Photolyase_N_sf"/>
</dbReference>
<comment type="cofactor">
    <cofactor evidence="1">
        <name>(6R)-5,10-methylene-5,6,7,8-tetrahydrofolate</name>
        <dbReference type="ChEBI" id="CHEBI:15636"/>
    </cofactor>
</comment>
<evidence type="ECO:0000256" key="5">
    <source>
        <dbReference type="ARBA" id="ARBA00022991"/>
    </source>
</evidence>
<dbReference type="Gene3D" id="1.10.579.10">
    <property type="entry name" value="DNA Cyclobutane Dipyrimidine Photolyase, subunit A, domain 3"/>
    <property type="match status" value="1"/>
</dbReference>
<dbReference type="PROSITE" id="PS51645">
    <property type="entry name" value="PHR_CRY_ALPHA_BETA"/>
    <property type="match status" value="1"/>
</dbReference>
<organism evidence="8 9">
    <name type="scientific">Roseateles rivi</name>
    <dbReference type="NCBI Taxonomy" id="3299028"/>
    <lineage>
        <taxon>Bacteria</taxon>
        <taxon>Pseudomonadati</taxon>
        <taxon>Pseudomonadota</taxon>
        <taxon>Betaproteobacteria</taxon>
        <taxon>Burkholderiales</taxon>
        <taxon>Sphaerotilaceae</taxon>
        <taxon>Roseateles</taxon>
    </lineage>
</organism>
<dbReference type="PROSITE" id="PS00691">
    <property type="entry name" value="DNA_PHOTOLYASES_1_2"/>
    <property type="match status" value="1"/>
</dbReference>
<name>A0ABW7FRH7_9BURK</name>
<evidence type="ECO:0000256" key="4">
    <source>
        <dbReference type="ARBA" id="ARBA00022827"/>
    </source>
</evidence>
<evidence type="ECO:0000256" key="3">
    <source>
        <dbReference type="ARBA" id="ARBA00022630"/>
    </source>
</evidence>
<evidence type="ECO:0000313" key="8">
    <source>
        <dbReference type="EMBL" id="MFG6446918.1"/>
    </source>
</evidence>
<dbReference type="EC" id="4.1.99.3" evidence="8"/>
<accession>A0ABW7FRH7</accession>
<keyword evidence="5 6" id="KW-0157">Chromophore</keyword>
<evidence type="ECO:0000313" key="9">
    <source>
        <dbReference type="Proteomes" id="UP001606099"/>
    </source>
</evidence>
<evidence type="ECO:0000256" key="2">
    <source>
        <dbReference type="ARBA" id="ARBA00001974"/>
    </source>
</evidence>
<dbReference type="SUPFAM" id="SSF48173">
    <property type="entry name" value="Cryptochrome/photolyase FAD-binding domain"/>
    <property type="match status" value="1"/>
</dbReference>
<comment type="similarity">
    <text evidence="6">Belongs to the DNA photolyase family.</text>
</comment>
<evidence type="ECO:0000259" key="7">
    <source>
        <dbReference type="PROSITE" id="PS51645"/>
    </source>
</evidence>
<sequence length="489" mass="54563">MPDRTDNSSPALVWLRRDLRAHDHAALSHALRQHSQVHLAFVLDSDILSALPREDRRVSFILQALQELDTALQALRPGAGVIVRHGCARTVIPELMQGLGASHLYLNHDDDPFALARDEAVTQAVQRTGAVVHSHKDHVIFERTELLTGQKRPYTVFTPYKNAWLRRLAAEPAVLAEHQVAAHAHKLAARPPQESGAPDASRLGFEAMPLAPSLQGGCARAQLLLSDFLLRIDDYDQLRDHPARKGPSYLSPQLRFGTVSIRELARAAWQRAQAGSRGAEVWLSELIWRDFYHQVLFHHPQVVGAALKPEYERIRWAQGPEADAHFQAWCAGQTGYPLVDAAMRQLAQTGYMHNRLRMVAASFLIKDLGIDWRRGEAWFAQLLLDFDLAANNGGWQWAASSGCDAQPWFRIFNPVAQSEKFDPQGQFIRRYVPELAALPAPALHAPWLASPLELASAGVQLGRDYPLPLVDHAAARQTTLARYAVVRQS</sequence>
<dbReference type="InterPro" id="IPR018394">
    <property type="entry name" value="DNA_photolyase_1_CS_C"/>
</dbReference>
<protein>
    <submittedName>
        <fullName evidence="8">Cryptochrome/photolyase family protein</fullName>
        <ecNumber evidence="8">4.1.99.3</ecNumber>
    </submittedName>
</protein>
<dbReference type="InterPro" id="IPR014729">
    <property type="entry name" value="Rossmann-like_a/b/a_fold"/>
</dbReference>
<reference evidence="8 9" key="1">
    <citation type="submission" date="2024-08" db="EMBL/GenBank/DDBJ databases">
        <authorList>
            <person name="Lu H."/>
        </authorList>
    </citation>
    <scope>NUCLEOTIDE SEQUENCE [LARGE SCALE GENOMIC DNA]</scope>
    <source>
        <strain evidence="8 9">BYS180W</strain>
    </source>
</reference>
<dbReference type="PROSITE" id="PS00394">
    <property type="entry name" value="DNA_PHOTOLYASES_1_1"/>
    <property type="match status" value="1"/>
</dbReference>
<dbReference type="SUPFAM" id="SSF52425">
    <property type="entry name" value="Cryptochrome/photolyase, N-terminal domain"/>
    <property type="match status" value="1"/>
</dbReference>
<evidence type="ECO:0000256" key="1">
    <source>
        <dbReference type="ARBA" id="ARBA00001932"/>
    </source>
</evidence>
<proteinExistence type="inferred from homology"/>
<dbReference type="PRINTS" id="PR00147">
    <property type="entry name" value="DNAPHOTLYASE"/>
</dbReference>
<comment type="caution">
    <text evidence="8">The sequence shown here is derived from an EMBL/GenBank/DDBJ whole genome shotgun (WGS) entry which is preliminary data.</text>
</comment>
<dbReference type="EMBL" id="JBIGHZ010000001">
    <property type="protein sequence ID" value="MFG6446918.1"/>
    <property type="molecule type" value="Genomic_DNA"/>
</dbReference>
<dbReference type="Pfam" id="PF00875">
    <property type="entry name" value="DNA_photolyase"/>
    <property type="match status" value="1"/>
</dbReference>
<dbReference type="Gene3D" id="3.40.50.620">
    <property type="entry name" value="HUPs"/>
    <property type="match status" value="1"/>
</dbReference>
<dbReference type="InterPro" id="IPR002081">
    <property type="entry name" value="Cryptochrome/DNA_photolyase_1"/>
</dbReference>
<dbReference type="GO" id="GO:0003904">
    <property type="term" value="F:deoxyribodipyrimidine photo-lyase activity"/>
    <property type="evidence" value="ECO:0007669"/>
    <property type="project" value="UniProtKB-EC"/>
</dbReference>
<keyword evidence="8" id="KW-0456">Lyase</keyword>
<comment type="cofactor">
    <cofactor evidence="2">
        <name>FAD</name>
        <dbReference type="ChEBI" id="CHEBI:57692"/>
    </cofactor>
</comment>
<dbReference type="PANTHER" id="PTHR11455:SF9">
    <property type="entry name" value="CRYPTOCHROME CIRCADIAN CLOCK 5 ISOFORM X1"/>
    <property type="match status" value="1"/>
</dbReference>
<keyword evidence="3 6" id="KW-0285">Flavoprotein</keyword>
<dbReference type="InterPro" id="IPR006050">
    <property type="entry name" value="DNA_photolyase_N"/>
</dbReference>
<dbReference type="RefSeq" id="WP_394458190.1">
    <property type="nucleotide sequence ID" value="NZ_JBIGHZ010000001.1"/>
</dbReference>
<keyword evidence="4 6" id="KW-0274">FAD</keyword>
<feature type="domain" description="Photolyase/cryptochrome alpha/beta" evidence="7">
    <location>
        <begin position="9"/>
        <end position="140"/>
    </location>
</feature>
<dbReference type="Proteomes" id="UP001606099">
    <property type="component" value="Unassembled WGS sequence"/>
</dbReference>
<dbReference type="InterPro" id="IPR036134">
    <property type="entry name" value="Crypto/Photolyase_FAD-like_sf"/>
</dbReference>
<evidence type="ECO:0000256" key="6">
    <source>
        <dbReference type="RuleBase" id="RU004182"/>
    </source>
</evidence>
<dbReference type="InterPro" id="IPR005101">
    <property type="entry name" value="Cryptochr/Photolyase_FAD-bd"/>
</dbReference>
<dbReference type="Pfam" id="PF03441">
    <property type="entry name" value="FAD_binding_7"/>
    <property type="match status" value="1"/>
</dbReference>